<dbReference type="Proteomes" id="UP000031668">
    <property type="component" value="Unassembled WGS sequence"/>
</dbReference>
<dbReference type="EMBL" id="JWZT01003622">
    <property type="protein sequence ID" value="KII66067.1"/>
    <property type="molecule type" value="Genomic_DNA"/>
</dbReference>
<comment type="caution">
    <text evidence="1">The sequence shown here is derived from an EMBL/GenBank/DDBJ whole genome shotgun (WGS) entry which is preliminary data.</text>
</comment>
<evidence type="ECO:0000313" key="1">
    <source>
        <dbReference type="EMBL" id="KII66067.1"/>
    </source>
</evidence>
<accession>A0A0C2MWT6</accession>
<gene>
    <name evidence="1" type="ORF">RF11_10173</name>
</gene>
<sequence length="105" mass="12237">MRPNFSLFFAKNSHSPEKSALYRYDPNKRAFESVTLKTSAGLVKLSKVVPAGEKMFCISDEDHFAFYINEKLEVEHEQKLLLQHEYVPHPDHPDFIASRQDRDKV</sequence>
<dbReference type="AlphaFoldDB" id="A0A0C2MWT6"/>
<keyword evidence="2" id="KW-1185">Reference proteome</keyword>
<evidence type="ECO:0000313" key="2">
    <source>
        <dbReference type="Proteomes" id="UP000031668"/>
    </source>
</evidence>
<protein>
    <submittedName>
        <fullName evidence="1">Uncharacterized protein</fullName>
    </submittedName>
</protein>
<proteinExistence type="predicted"/>
<name>A0A0C2MWT6_THEKT</name>
<organism evidence="1 2">
    <name type="scientific">Thelohanellus kitauei</name>
    <name type="common">Myxosporean</name>
    <dbReference type="NCBI Taxonomy" id="669202"/>
    <lineage>
        <taxon>Eukaryota</taxon>
        <taxon>Metazoa</taxon>
        <taxon>Cnidaria</taxon>
        <taxon>Myxozoa</taxon>
        <taxon>Myxosporea</taxon>
        <taxon>Bivalvulida</taxon>
        <taxon>Platysporina</taxon>
        <taxon>Myxobolidae</taxon>
        <taxon>Thelohanellus</taxon>
    </lineage>
</organism>
<reference evidence="1 2" key="1">
    <citation type="journal article" date="2014" name="Genome Biol. Evol.">
        <title>The genome of the myxosporean Thelohanellus kitauei shows adaptations to nutrient acquisition within its fish host.</title>
        <authorList>
            <person name="Yang Y."/>
            <person name="Xiong J."/>
            <person name="Zhou Z."/>
            <person name="Huo F."/>
            <person name="Miao W."/>
            <person name="Ran C."/>
            <person name="Liu Y."/>
            <person name="Zhang J."/>
            <person name="Feng J."/>
            <person name="Wang M."/>
            <person name="Wang M."/>
            <person name="Wang L."/>
            <person name="Yao B."/>
        </authorList>
    </citation>
    <scope>NUCLEOTIDE SEQUENCE [LARGE SCALE GENOMIC DNA]</scope>
    <source>
        <strain evidence="1">Wuqing</strain>
    </source>
</reference>